<accession>A0A6M6JVW3</accession>
<dbReference type="AlphaFoldDB" id="A0A6M6JVW3"/>
<proteinExistence type="predicted"/>
<dbReference type="InterPro" id="IPR014729">
    <property type="entry name" value="Rossmann-like_a/b/a_fold"/>
</dbReference>
<dbReference type="Proteomes" id="UP000505377">
    <property type="component" value="Chromosome"/>
</dbReference>
<dbReference type="KEGG" id="pbro:HOP40_15490"/>
<dbReference type="Gene3D" id="3.40.50.620">
    <property type="entry name" value="HUPs"/>
    <property type="match status" value="1"/>
</dbReference>
<evidence type="ECO:0000313" key="2">
    <source>
        <dbReference type="EMBL" id="QJY50652.1"/>
    </source>
</evidence>
<gene>
    <name evidence="2" type="ORF">HOP40_15490</name>
</gene>
<dbReference type="GO" id="GO:0004066">
    <property type="term" value="F:asparagine synthase (glutamine-hydrolyzing) activity"/>
    <property type="evidence" value="ECO:0007669"/>
    <property type="project" value="InterPro"/>
</dbReference>
<dbReference type="Pfam" id="PF00733">
    <property type="entry name" value="Asn_synthase"/>
    <property type="match status" value="1"/>
</dbReference>
<dbReference type="SUPFAM" id="SSF52402">
    <property type="entry name" value="Adenine nucleotide alpha hydrolases-like"/>
    <property type="match status" value="1"/>
</dbReference>
<sequence length="393" mass="42743">MEPLEIASGWLADSPCPPLPAPPGPAPRRLLDALLVPLLARPPCLVAFSGGRDSSALLAAAVAAAHREGLPPPVAITLTYPDAPGAQESDWQRRVLDHLGVTERVVLVVHDEHDAVGPVAAPLLRRHGVIWPPNVAPTWRMMDRARGGSLLTGEGGDEVFGVKRITALTKLLHTRTRADRRLVPLAAQALAPAAFRRRTARRESYRPPWLRADAWREVLRRHLDDVAAEELHAGRQTWQLASHRGSRIGYATLRALGEEIGVRYVQPFVDPGFVAATAAEAGFWGWTGRTTAMRHLFDDLLPRAVLERATKATFNGAVFAAHTRDFARGWTGDGVDHDLVDAAVLREHWLSPLPHAPSMALLHQAWLAEGGTTGQTISNRGIGNTSLPPHSRT</sequence>
<protein>
    <recommendedName>
        <fullName evidence="1">Asparagine synthetase domain-containing protein</fullName>
    </recommendedName>
</protein>
<name>A0A6M6JVW3_9PSEU</name>
<dbReference type="GO" id="GO:0006529">
    <property type="term" value="P:asparagine biosynthetic process"/>
    <property type="evidence" value="ECO:0007669"/>
    <property type="project" value="InterPro"/>
</dbReference>
<reference evidence="2 3" key="1">
    <citation type="submission" date="2020-05" db="EMBL/GenBank/DDBJ databases">
        <authorList>
            <person name="Mo P."/>
        </authorList>
    </citation>
    <scope>NUCLEOTIDE SEQUENCE [LARGE SCALE GENOMIC DNA]</scope>
    <source>
        <strain evidence="2 3">Gen01</strain>
    </source>
</reference>
<dbReference type="InterPro" id="IPR001962">
    <property type="entry name" value="Asn_synthase"/>
</dbReference>
<feature type="domain" description="Asparagine synthetase" evidence="1">
    <location>
        <begin position="36"/>
        <end position="353"/>
    </location>
</feature>
<dbReference type="EMBL" id="CP053564">
    <property type="protein sequence ID" value="QJY50652.1"/>
    <property type="molecule type" value="Genomic_DNA"/>
</dbReference>
<keyword evidence="3" id="KW-1185">Reference proteome</keyword>
<evidence type="ECO:0000259" key="1">
    <source>
        <dbReference type="Pfam" id="PF00733"/>
    </source>
</evidence>
<organism evidence="2 3">
    <name type="scientific">Pseudonocardia broussonetiae</name>
    <dbReference type="NCBI Taxonomy" id="2736640"/>
    <lineage>
        <taxon>Bacteria</taxon>
        <taxon>Bacillati</taxon>
        <taxon>Actinomycetota</taxon>
        <taxon>Actinomycetes</taxon>
        <taxon>Pseudonocardiales</taxon>
        <taxon>Pseudonocardiaceae</taxon>
        <taxon>Pseudonocardia</taxon>
    </lineage>
</organism>
<evidence type="ECO:0000313" key="3">
    <source>
        <dbReference type="Proteomes" id="UP000505377"/>
    </source>
</evidence>